<gene>
    <name evidence="2" type="ORF">OE88DRAFT_1656356</name>
</gene>
<accession>A0A5C3N7K1</accession>
<keyword evidence="3" id="KW-1185">Reference proteome</keyword>
<dbReference type="EMBL" id="ML213508">
    <property type="protein sequence ID" value="TFK52777.1"/>
    <property type="molecule type" value="Genomic_DNA"/>
</dbReference>
<reference evidence="2 3" key="1">
    <citation type="journal article" date="2019" name="Nat. Ecol. Evol.">
        <title>Megaphylogeny resolves global patterns of mushroom evolution.</title>
        <authorList>
            <person name="Varga T."/>
            <person name="Krizsan K."/>
            <person name="Foldi C."/>
            <person name="Dima B."/>
            <person name="Sanchez-Garcia M."/>
            <person name="Sanchez-Ramirez S."/>
            <person name="Szollosi G.J."/>
            <person name="Szarkandi J.G."/>
            <person name="Papp V."/>
            <person name="Albert L."/>
            <person name="Andreopoulos W."/>
            <person name="Angelini C."/>
            <person name="Antonin V."/>
            <person name="Barry K.W."/>
            <person name="Bougher N.L."/>
            <person name="Buchanan P."/>
            <person name="Buyck B."/>
            <person name="Bense V."/>
            <person name="Catcheside P."/>
            <person name="Chovatia M."/>
            <person name="Cooper J."/>
            <person name="Damon W."/>
            <person name="Desjardin D."/>
            <person name="Finy P."/>
            <person name="Geml J."/>
            <person name="Haridas S."/>
            <person name="Hughes K."/>
            <person name="Justo A."/>
            <person name="Karasinski D."/>
            <person name="Kautmanova I."/>
            <person name="Kiss B."/>
            <person name="Kocsube S."/>
            <person name="Kotiranta H."/>
            <person name="LaButti K.M."/>
            <person name="Lechner B.E."/>
            <person name="Liimatainen K."/>
            <person name="Lipzen A."/>
            <person name="Lukacs Z."/>
            <person name="Mihaltcheva S."/>
            <person name="Morgado L.N."/>
            <person name="Niskanen T."/>
            <person name="Noordeloos M.E."/>
            <person name="Ohm R.A."/>
            <person name="Ortiz-Santana B."/>
            <person name="Ovrebo C."/>
            <person name="Racz N."/>
            <person name="Riley R."/>
            <person name="Savchenko A."/>
            <person name="Shiryaev A."/>
            <person name="Soop K."/>
            <person name="Spirin V."/>
            <person name="Szebenyi C."/>
            <person name="Tomsovsky M."/>
            <person name="Tulloss R.E."/>
            <person name="Uehling J."/>
            <person name="Grigoriev I.V."/>
            <person name="Vagvolgyi C."/>
            <person name="Papp T."/>
            <person name="Martin F.M."/>
            <person name="Miettinen O."/>
            <person name="Hibbett D.S."/>
            <person name="Nagy L.G."/>
        </authorList>
    </citation>
    <scope>NUCLEOTIDE SEQUENCE [LARGE SCALE GENOMIC DNA]</scope>
    <source>
        <strain evidence="2 3">OMC1185</strain>
    </source>
</reference>
<feature type="compositionally biased region" description="Polar residues" evidence="1">
    <location>
        <begin position="39"/>
        <end position="61"/>
    </location>
</feature>
<sequence length="151" mass="16891">MHARVAQRAHERCARRLGQHNLPELKQWEIHLSSTPCHLTGQSDANPSNLSLTHLNPTSPELASFPLSSPSDSQSSLTSTTYQGARDMAEYLSLREYGVEWKYGPAVVMQMDASPDTKALLPNELKLVVEQRVAPGDPELPRVVQEYPFRQ</sequence>
<evidence type="ECO:0000313" key="2">
    <source>
        <dbReference type="EMBL" id="TFK52777.1"/>
    </source>
</evidence>
<dbReference type="Proteomes" id="UP000305948">
    <property type="component" value="Unassembled WGS sequence"/>
</dbReference>
<feature type="compositionally biased region" description="Low complexity" evidence="1">
    <location>
        <begin position="64"/>
        <end position="81"/>
    </location>
</feature>
<evidence type="ECO:0000313" key="3">
    <source>
        <dbReference type="Proteomes" id="UP000305948"/>
    </source>
</evidence>
<proteinExistence type="predicted"/>
<organism evidence="2 3">
    <name type="scientific">Heliocybe sulcata</name>
    <dbReference type="NCBI Taxonomy" id="5364"/>
    <lineage>
        <taxon>Eukaryota</taxon>
        <taxon>Fungi</taxon>
        <taxon>Dikarya</taxon>
        <taxon>Basidiomycota</taxon>
        <taxon>Agaricomycotina</taxon>
        <taxon>Agaricomycetes</taxon>
        <taxon>Gloeophyllales</taxon>
        <taxon>Gloeophyllaceae</taxon>
        <taxon>Heliocybe</taxon>
    </lineage>
</organism>
<name>A0A5C3N7K1_9AGAM</name>
<feature type="region of interest" description="Disordered" evidence="1">
    <location>
        <begin position="39"/>
        <end position="82"/>
    </location>
</feature>
<evidence type="ECO:0000256" key="1">
    <source>
        <dbReference type="SAM" id="MobiDB-lite"/>
    </source>
</evidence>
<protein>
    <submittedName>
        <fullName evidence="2">Uncharacterized protein</fullName>
    </submittedName>
</protein>
<dbReference type="OrthoDB" id="3365224at2759"/>
<dbReference type="STRING" id="5364.A0A5C3N7K1"/>
<dbReference type="AlphaFoldDB" id="A0A5C3N7K1"/>